<keyword evidence="1 2" id="KW-0238">DNA-binding</keyword>
<dbReference type="GO" id="GO:0000976">
    <property type="term" value="F:transcription cis-regulatory region binding"/>
    <property type="evidence" value="ECO:0007669"/>
    <property type="project" value="TreeGrafter"/>
</dbReference>
<dbReference type="InterPro" id="IPR001647">
    <property type="entry name" value="HTH_TetR"/>
</dbReference>
<dbReference type="Proteomes" id="UP000029553">
    <property type="component" value="Unassembled WGS sequence"/>
</dbReference>
<dbReference type="Pfam" id="PF00440">
    <property type="entry name" value="TetR_N"/>
    <property type="match status" value="1"/>
</dbReference>
<reference evidence="4 5" key="1">
    <citation type="submission" date="2013-09" db="EMBL/GenBank/DDBJ databases">
        <title>High correlation between genotypes and phenotypes of environmental bacteria Comamonas testosteroni strains.</title>
        <authorList>
            <person name="Liu L."/>
            <person name="Zhu W."/>
            <person name="Xia X."/>
            <person name="Xu B."/>
            <person name="Luo M."/>
            <person name="Wang G."/>
        </authorList>
    </citation>
    <scope>NUCLEOTIDE SEQUENCE [LARGE SCALE GENOMIC DNA]</scope>
    <source>
        <strain evidence="4 5">JL40</strain>
    </source>
</reference>
<protein>
    <recommendedName>
        <fullName evidence="3">HTH tetR-type domain-containing protein</fullName>
    </recommendedName>
</protein>
<dbReference type="PANTHER" id="PTHR30055:SF223">
    <property type="entry name" value="HTH-TYPE TRANSCRIPTIONAL REGULATOR UIDR"/>
    <property type="match status" value="1"/>
</dbReference>
<evidence type="ECO:0000313" key="4">
    <source>
        <dbReference type="EMBL" id="KGH27919.1"/>
    </source>
</evidence>
<proteinExistence type="predicted"/>
<gene>
    <name evidence="4" type="ORF">P353_16795</name>
</gene>
<organism evidence="4 5">
    <name type="scientific">Comamonas testosteroni</name>
    <name type="common">Pseudomonas testosteroni</name>
    <dbReference type="NCBI Taxonomy" id="285"/>
    <lineage>
        <taxon>Bacteria</taxon>
        <taxon>Pseudomonadati</taxon>
        <taxon>Pseudomonadota</taxon>
        <taxon>Betaproteobacteria</taxon>
        <taxon>Burkholderiales</taxon>
        <taxon>Comamonadaceae</taxon>
        <taxon>Comamonas</taxon>
    </lineage>
</organism>
<evidence type="ECO:0000259" key="3">
    <source>
        <dbReference type="PROSITE" id="PS50977"/>
    </source>
</evidence>
<name>A0A096FD91_COMTE</name>
<feature type="DNA-binding region" description="H-T-H motif" evidence="2">
    <location>
        <begin position="27"/>
        <end position="46"/>
    </location>
</feature>
<dbReference type="EMBL" id="AWOR01000056">
    <property type="protein sequence ID" value="KGH27919.1"/>
    <property type="molecule type" value="Genomic_DNA"/>
</dbReference>
<evidence type="ECO:0000256" key="1">
    <source>
        <dbReference type="ARBA" id="ARBA00023125"/>
    </source>
</evidence>
<evidence type="ECO:0000256" key="2">
    <source>
        <dbReference type="PROSITE-ProRule" id="PRU00335"/>
    </source>
</evidence>
<dbReference type="SUPFAM" id="SSF46689">
    <property type="entry name" value="Homeodomain-like"/>
    <property type="match status" value="1"/>
</dbReference>
<dbReference type="InterPro" id="IPR050109">
    <property type="entry name" value="HTH-type_TetR-like_transc_reg"/>
</dbReference>
<dbReference type="PRINTS" id="PR00455">
    <property type="entry name" value="HTHTETR"/>
</dbReference>
<evidence type="ECO:0000313" key="5">
    <source>
        <dbReference type="Proteomes" id="UP000029553"/>
    </source>
</evidence>
<feature type="domain" description="HTH tetR-type" evidence="3">
    <location>
        <begin position="4"/>
        <end position="64"/>
    </location>
</feature>
<dbReference type="Gene3D" id="1.10.357.10">
    <property type="entry name" value="Tetracycline Repressor, domain 2"/>
    <property type="match status" value="1"/>
</dbReference>
<dbReference type="GO" id="GO:0003700">
    <property type="term" value="F:DNA-binding transcription factor activity"/>
    <property type="evidence" value="ECO:0007669"/>
    <property type="project" value="TreeGrafter"/>
</dbReference>
<sequence>MTKDERREQLLQVADEIVQAQGTDALTLITLAEHAGVSKPITYEHFSTREGLLSQLYRRYDDKVIAATRAAIDDKVKSLPEAARIAVEAYIECAVTVGPTYEAIVAALHAYPGQEALCNRIRDSFVEAYMAILEPLSNVSSTNSRLRFIALFGAVDAVARAVMLKEVNQEVAVKLLTEMIVGTLDCGD</sequence>
<dbReference type="InterPro" id="IPR009057">
    <property type="entry name" value="Homeodomain-like_sf"/>
</dbReference>
<accession>A0A096FD91</accession>
<comment type="caution">
    <text evidence="4">The sequence shown here is derived from an EMBL/GenBank/DDBJ whole genome shotgun (WGS) entry which is preliminary data.</text>
</comment>
<dbReference type="PANTHER" id="PTHR30055">
    <property type="entry name" value="HTH-TYPE TRANSCRIPTIONAL REGULATOR RUTR"/>
    <property type="match status" value="1"/>
</dbReference>
<dbReference type="AlphaFoldDB" id="A0A096FD91"/>
<dbReference type="PROSITE" id="PS50977">
    <property type="entry name" value="HTH_TETR_2"/>
    <property type="match status" value="1"/>
</dbReference>